<evidence type="ECO:0000256" key="2">
    <source>
        <dbReference type="ARBA" id="ARBA00022679"/>
    </source>
</evidence>
<evidence type="ECO:0000256" key="3">
    <source>
        <dbReference type="ARBA" id="ARBA00022741"/>
    </source>
</evidence>
<dbReference type="PIRSF" id="PIRSF010376">
    <property type="entry name" value="IspE"/>
    <property type="match status" value="1"/>
</dbReference>
<dbReference type="SUPFAM" id="SSF55060">
    <property type="entry name" value="GHMP Kinase, C-terminal domain"/>
    <property type="match status" value="1"/>
</dbReference>
<dbReference type="AlphaFoldDB" id="A0A2U2ALG7"/>
<name>A0A2U2ALG7_9GAMM</name>
<dbReference type="GO" id="GO:0016114">
    <property type="term" value="P:terpenoid biosynthetic process"/>
    <property type="evidence" value="ECO:0007669"/>
    <property type="project" value="UniProtKB-UniRule"/>
</dbReference>
<comment type="similarity">
    <text evidence="7">Belongs to the GHMP kinase family. IspE subfamily.</text>
</comment>
<keyword evidence="6 7" id="KW-0414">Isoprene biosynthesis</keyword>
<dbReference type="PANTHER" id="PTHR43527:SF2">
    <property type="entry name" value="4-DIPHOSPHOCYTIDYL-2-C-METHYL-D-ERYTHRITOL KINASE, CHLOROPLASTIC"/>
    <property type="match status" value="1"/>
</dbReference>
<comment type="catalytic activity">
    <reaction evidence="7">
        <text>4-CDP-2-C-methyl-D-erythritol + ATP = 4-CDP-2-C-methyl-D-erythritol 2-phosphate + ADP + H(+)</text>
        <dbReference type="Rhea" id="RHEA:18437"/>
        <dbReference type="ChEBI" id="CHEBI:15378"/>
        <dbReference type="ChEBI" id="CHEBI:30616"/>
        <dbReference type="ChEBI" id="CHEBI:57823"/>
        <dbReference type="ChEBI" id="CHEBI:57919"/>
        <dbReference type="ChEBI" id="CHEBI:456216"/>
        <dbReference type="EC" id="2.7.1.148"/>
    </reaction>
</comment>
<dbReference type="GO" id="GO:0005524">
    <property type="term" value="F:ATP binding"/>
    <property type="evidence" value="ECO:0007669"/>
    <property type="project" value="UniProtKB-UniRule"/>
</dbReference>
<dbReference type="EMBL" id="QEWR01000002">
    <property type="protein sequence ID" value="PWD84062.1"/>
    <property type="molecule type" value="Genomic_DNA"/>
</dbReference>
<dbReference type="InterPro" id="IPR036554">
    <property type="entry name" value="GHMP_kinase_C_sf"/>
</dbReference>
<dbReference type="InterPro" id="IPR004424">
    <property type="entry name" value="IspE"/>
</dbReference>
<evidence type="ECO:0000256" key="7">
    <source>
        <dbReference type="HAMAP-Rule" id="MF_00061"/>
    </source>
</evidence>
<proteinExistence type="inferred from homology"/>
<dbReference type="UniPathway" id="UPA00056">
    <property type="reaction ID" value="UER00094"/>
</dbReference>
<comment type="pathway">
    <text evidence="7">Isoprenoid biosynthesis; isopentenyl diphosphate biosynthesis via DXP pathway; isopentenyl diphosphate from 1-deoxy-D-xylulose 5-phosphate: step 3/6.</text>
</comment>
<dbReference type="SUPFAM" id="SSF54211">
    <property type="entry name" value="Ribosomal protein S5 domain 2-like"/>
    <property type="match status" value="1"/>
</dbReference>
<evidence type="ECO:0000256" key="6">
    <source>
        <dbReference type="ARBA" id="ARBA00023229"/>
    </source>
</evidence>
<feature type="active site" evidence="7">
    <location>
        <position position="9"/>
    </location>
</feature>
<evidence type="ECO:0000313" key="9">
    <source>
        <dbReference type="EMBL" id="PWD84062.1"/>
    </source>
</evidence>
<evidence type="ECO:0000256" key="1">
    <source>
        <dbReference type="ARBA" id="ARBA00017473"/>
    </source>
</evidence>
<feature type="domain" description="GHMP kinase N-terminal" evidence="8">
    <location>
        <begin position="65"/>
        <end position="142"/>
    </location>
</feature>
<dbReference type="NCBIfam" id="TIGR00154">
    <property type="entry name" value="ispE"/>
    <property type="match status" value="1"/>
</dbReference>
<dbReference type="Gene3D" id="3.30.70.890">
    <property type="entry name" value="GHMP kinase, C-terminal domain"/>
    <property type="match status" value="1"/>
</dbReference>
<keyword evidence="4 7" id="KW-0418">Kinase</keyword>
<dbReference type="RefSeq" id="WP_109235283.1">
    <property type="nucleotide sequence ID" value="NZ_BMXZ01000001.1"/>
</dbReference>
<dbReference type="Proteomes" id="UP000244948">
    <property type="component" value="Unassembled WGS sequence"/>
</dbReference>
<comment type="caution">
    <text evidence="9">The sequence shown here is derived from an EMBL/GenBank/DDBJ whole genome shotgun (WGS) entry which is preliminary data.</text>
</comment>
<dbReference type="InterPro" id="IPR014721">
    <property type="entry name" value="Ribsml_uS5_D2-typ_fold_subgr"/>
</dbReference>
<protein>
    <recommendedName>
        <fullName evidence="1 7">4-diphosphocytidyl-2-C-methyl-D-erythritol kinase</fullName>
        <shortName evidence="7">CMK</shortName>
        <ecNumber evidence="7">2.7.1.148</ecNumber>
    </recommendedName>
    <alternativeName>
        <fullName evidence="7">4-(cytidine-5'-diphospho)-2-C-methyl-D-erythritol kinase</fullName>
    </alternativeName>
</protein>
<accession>A0A2U2ALG7</accession>
<keyword evidence="10" id="KW-1185">Reference proteome</keyword>
<keyword evidence="2 7" id="KW-0808">Transferase</keyword>
<dbReference type="InterPro" id="IPR020568">
    <property type="entry name" value="Ribosomal_Su5_D2-typ_SF"/>
</dbReference>
<sequence length="293" mass="33681">MQYYPSPAKINRMLRVIRREANGYHYLQTVFQFTDLYDEIGYQITDHPEITFHYPHINFPKEEDLIYRAIMALKDATQCTKGVMIDLVKNLPMGAGIGGGSSNAATTLIVLNKLWKLNLTKEQLIDIGSQLGADVPIFIYGRSAWGEGIGEKLTPLDLPEERFLMINPGIHISTKVIFESPFLPRNSAMMSECYFDQSRAINDCLPAIYHHYPEMEQIMKRLIALDFDPYITGTGSCLYIKEPSKESDGETKYQQIRELATQHQWQLIPFQSRNISPLYSAYPQLKPYEKRID</sequence>
<dbReference type="HAMAP" id="MF_00061">
    <property type="entry name" value="IspE"/>
    <property type="match status" value="1"/>
</dbReference>
<dbReference type="GO" id="GO:0019288">
    <property type="term" value="P:isopentenyl diphosphate biosynthetic process, methylerythritol 4-phosphate pathway"/>
    <property type="evidence" value="ECO:0007669"/>
    <property type="project" value="UniProtKB-UniRule"/>
</dbReference>
<organism evidence="9 10">
    <name type="scientific">Ignatzschineria indica</name>
    <dbReference type="NCBI Taxonomy" id="472583"/>
    <lineage>
        <taxon>Bacteria</taxon>
        <taxon>Pseudomonadati</taxon>
        <taxon>Pseudomonadota</taxon>
        <taxon>Gammaproteobacteria</taxon>
        <taxon>Cardiobacteriales</taxon>
        <taxon>Ignatzschineriaceae</taxon>
        <taxon>Ignatzschineria</taxon>
    </lineage>
</organism>
<evidence type="ECO:0000256" key="5">
    <source>
        <dbReference type="ARBA" id="ARBA00022840"/>
    </source>
</evidence>
<dbReference type="EC" id="2.7.1.148" evidence="7"/>
<feature type="binding site" evidence="7">
    <location>
        <begin position="92"/>
        <end position="102"/>
    </location>
    <ligand>
        <name>ATP</name>
        <dbReference type="ChEBI" id="CHEBI:30616"/>
    </ligand>
</feature>
<reference evidence="9 10" key="1">
    <citation type="journal article" date="2018" name="Genome Announc.">
        <title>Ignatzschineria cameli sp. nov., isolated from necrotic foot tissue of dromedaries (Camelus dromedarius) and associated maggots (Wohlfahrtia species) in Dubai.</title>
        <authorList>
            <person name="Tsang C.C."/>
            <person name="Tang J.Y."/>
            <person name="Fong J.Y."/>
            <person name="Kinne J."/>
            <person name="Lee H.H."/>
            <person name="Joseph M."/>
            <person name="Jose S."/>
            <person name="Schuster R.K."/>
            <person name="Tang Y."/>
            <person name="Sivakumar S."/>
            <person name="Chen J.H."/>
            <person name="Teng J.L."/>
            <person name="Lau S.K."/>
            <person name="Wernery U."/>
            <person name="Woo P.C."/>
        </authorList>
    </citation>
    <scope>NUCLEOTIDE SEQUENCE [LARGE SCALE GENOMIC DNA]</scope>
    <source>
        <strain evidence="9 10">KCTC 22643</strain>
    </source>
</reference>
<feature type="active site" evidence="7">
    <location>
        <position position="134"/>
    </location>
</feature>
<dbReference type="PANTHER" id="PTHR43527">
    <property type="entry name" value="4-DIPHOSPHOCYTIDYL-2-C-METHYL-D-ERYTHRITOL KINASE, CHLOROPLASTIC"/>
    <property type="match status" value="1"/>
</dbReference>
<evidence type="ECO:0000259" key="8">
    <source>
        <dbReference type="Pfam" id="PF00288"/>
    </source>
</evidence>
<gene>
    <name evidence="7" type="primary">ispE</name>
    <name evidence="9" type="ORF">DC082_00475</name>
</gene>
<evidence type="ECO:0000313" key="10">
    <source>
        <dbReference type="Proteomes" id="UP000244948"/>
    </source>
</evidence>
<evidence type="ECO:0000256" key="4">
    <source>
        <dbReference type="ARBA" id="ARBA00022777"/>
    </source>
</evidence>
<dbReference type="Gene3D" id="3.30.230.10">
    <property type="match status" value="1"/>
</dbReference>
<dbReference type="InterPro" id="IPR006204">
    <property type="entry name" value="GHMP_kinase_N_dom"/>
</dbReference>
<dbReference type="Pfam" id="PF00288">
    <property type="entry name" value="GHMP_kinases_N"/>
    <property type="match status" value="1"/>
</dbReference>
<keyword evidence="3 7" id="KW-0547">Nucleotide-binding</keyword>
<comment type="function">
    <text evidence="7">Catalyzes the phosphorylation of the position 2 hydroxy group of 4-diphosphocytidyl-2C-methyl-D-erythritol.</text>
</comment>
<dbReference type="GO" id="GO:0050515">
    <property type="term" value="F:4-(cytidine 5'-diphospho)-2-C-methyl-D-erythritol kinase activity"/>
    <property type="evidence" value="ECO:0007669"/>
    <property type="project" value="UniProtKB-UniRule"/>
</dbReference>
<keyword evidence="5 7" id="KW-0067">ATP-binding</keyword>